<gene>
    <name evidence="2" type="ORF">SAMN02745702_01816</name>
</gene>
<dbReference type="CDD" id="cd00038">
    <property type="entry name" value="CAP_ED"/>
    <property type="match status" value="1"/>
</dbReference>
<dbReference type="InterPro" id="IPR000595">
    <property type="entry name" value="cNMP-bd_dom"/>
</dbReference>
<evidence type="ECO:0000313" key="2">
    <source>
        <dbReference type="EMBL" id="SKA73200.1"/>
    </source>
</evidence>
<accession>A0A1T4W7F2</accession>
<feature type="domain" description="Cyclic nucleotide-binding" evidence="1">
    <location>
        <begin position="12"/>
        <end position="115"/>
    </location>
</feature>
<dbReference type="InterPro" id="IPR018490">
    <property type="entry name" value="cNMP-bd_dom_sf"/>
</dbReference>
<keyword evidence="3" id="KW-1185">Reference proteome</keyword>
<proteinExistence type="predicted"/>
<dbReference type="SUPFAM" id="SSF51206">
    <property type="entry name" value="cAMP-binding domain-like"/>
    <property type="match status" value="1"/>
</dbReference>
<organism evidence="2 3">
    <name type="scientific">Desulfobaculum bizertense DSM 18034</name>
    <dbReference type="NCBI Taxonomy" id="1121442"/>
    <lineage>
        <taxon>Bacteria</taxon>
        <taxon>Pseudomonadati</taxon>
        <taxon>Thermodesulfobacteriota</taxon>
        <taxon>Desulfovibrionia</taxon>
        <taxon>Desulfovibrionales</taxon>
        <taxon>Desulfovibrionaceae</taxon>
        <taxon>Desulfobaculum</taxon>
    </lineage>
</organism>
<dbReference type="OrthoDB" id="5506583at2"/>
<dbReference type="Gene3D" id="2.60.120.10">
    <property type="entry name" value="Jelly Rolls"/>
    <property type="match status" value="1"/>
</dbReference>
<name>A0A1T4W7F2_9BACT</name>
<evidence type="ECO:0000259" key="1">
    <source>
        <dbReference type="PROSITE" id="PS50042"/>
    </source>
</evidence>
<dbReference type="SMART" id="SM00100">
    <property type="entry name" value="cNMP"/>
    <property type="match status" value="1"/>
</dbReference>
<dbReference type="InterPro" id="IPR014710">
    <property type="entry name" value="RmlC-like_jellyroll"/>
</dbReference>
<sequence length="160" mass="18437">MITLDELKKFQMFEGLENDVLQKIIDMATVKTYKAEELIYRSEAEADNFFIVYSGKALLEGAVSDNITVSYSALKPGYVFGWYSLVPSTHHFSSARATEESQIIEIPGDSLRMLMDENQSFGYKFMNRMYMLLKMRLDRRSEQLVKILARHPDLQTGEEA</sequence>
<reference evidence="2 3" key="1">
    <citation type="submission" date="2017-02" db="EMBL/GenBank/DDBJ databases">
        <authorList>
            <person name="Peterson S.W."/>
        </authorList>
    </citation>
    <scope>NUCLEOTIDE SEQUENCE [LARGE SCALE GENOMIC DNA]</scope>
    <source>
        <strain evidence="2 3">DSM 18034</strain>
    </source>
</reference>
<dbReference type="Proteomes" id="UP000189733">
    <property type="component" value="Unassembled WGS sequence"/>
</dbReference>
<dbReference type="AlphaFoldDB" id="A0A1T4W7F2"/>
<dbReference type="EMBL" id="FUYA01000005">
    <property type="protein sequence ID" value="SKA73200.1"/>
    <property type="molecule type" value="Genomic_DNA"/>
</dbReference>
<dbReference type="RefSeq" id="WP_078685097.1">
    <property type="nucleotide sequence ID" value="NZ_FUYA01000005.1"/>
</dbReference>
<dbReference type="PROSITE" id="PS50042">
    <property type="entry name" value="CNMP_BINDING_3"/>
    <property type="match status" value="1"/>
</dbReference>
<dbReference type="STRING" id="1121442.SAMN02745702_01816"/>
<evidence type="ECO:0000313" key="3">
    <source>
        <dbReference type="Proteomes" id="UP000189733"/>
    </source>
</evidence>
<protein>
    <submittedName>
        <fullName evidence="2">Cyclic nucleotide-binding domain-containing protein</fullName>
    </submittedName>
</protein>
<dbReference type="Pfam" id="PF00027">
    <property type="entry name" value="cNMP_binding"/>
    <property type="match status" value="1"/>
</dbReference>